<evidence type="ECO:0000259" key="6">
    <source>
        <dbReference type="Pfam" id="PF03968"/>
    </source>
</evidence>
<evidence type="ECO:0000256" key="2">
    <source>
        <dbReference type="ARBA" id="ARBA00022729"/>
    </source>
</evidence>
<comment type="similarity">
    <text evidence="4">Belongs to the LptA family.</text>
</comment>
<evidence type="ECO:0000256" key="5">
    <source>
        <dbReference type="SAM" id="MobiDB-lite"/>
    </source>
</evidence>
<dbReference type="EMBL" id="AP024238">
    <property type="protein sequence ID" value="BCO26322.1"/>
    <property type="molecule type" value="Genomic_DNA"/>
</dbReference>
<proteinExistence type="inferred from homology"/>
<dbReference type="InterPro" id="IPR005653">
    <property type="entry name" value="OstA-like_N"/>
</dbReference>
<sequence length="219" mass="23788" precursor="true">MGHIFSKIRAPMKSPLLNCLLSTALVVAAPWVWAEKADRDKPMNVEADALRYDDLKQVSVFTGNVVLTKGTILIRGGRLEVRQDPQGYQFGLVTAEPGKRAFFRQKREGLDEYIEGEGERIDYDGRADTVKFTTQAQLRRYQGVTLNDEFNAGVIVYNNLTDVFTLDGSPAAGASGSVGQPGAPAGRVRAMLTPKKEVPSAPTSVTPLRATPELGGAKH</sequence>
<comment type="subunit">
    <text evidence="4">Component of the lipopolysaccharide transport and assembly complex.</text>
</comment>
<gene>
    <name evidence="4" type="primary">lptA</name>
    <name evidence="7" type="ORF">MIZ03_1202</name>
</gene>
<comment type="function">
    <text evidence="4">Involved in the assembly of lipopolysaccharide (LPS). Required for the translocation of LPS from the inner membrane to the outer membrane.</text>
</comment>
<feature type="region of interest" description="Disordered" evidence="5">
    <location>
        <begin position="193"/>
        <end position="219"/>
    </location>
</feature>
<organism evidence="7 8">
    <name type="scientific">Rhodoferax lithotrophicus</name>
    <dbReference type="NCBI Taxonomy" id="2798804"/>
    <lineage>
        <taxon>Bacteria</taxon>
        <taxon>Pseudomonadati</taxon>
        <taxon>Pseudomonadota</taxon>
        <taxon>Betaproteobacteria</taxon>
        <taxon>Burkholderiales</taxon>
        <taxon>Comamonadaceae</taxon>
        <taxon>Rhodoferax</taxon>
    </lineage>
</organism>
<keyword evidence="2 4" id="KW-0732">Signal</keyword>
<dbReference type="PANTHER" id="PTHR36504:SF1">
    <property type="entry name" value="LIPOPOLYSACCHARIDE EXPORT SYSTEM PROTEIN LPTA"/>
    <property type="match status" value="1"/>
</dbReference>
<feature type="domain" description="Organic solvent tolerance-like N-terminal" evidence="6">
    <location>
        <begin position="44"/>
        <end position="160"/>
    </location>
</feature>
<keyword evidence="3 4" id="KW-0574">Periplasm</keyword>
<dbReference type="Proteomes" id="UP000824366">
    <property type="component" value="Chromosome"/>
</dbReference>
<dbReference type="InterPro" id="IPR052037">
    <property type="entry name" value="LPS_export_LptA"/>
</dbReference>
<dbReference type="InterPro" id="IPR014340">
    <property type="entry name" value="LptA"/>
</dbReference>
<name>A0ABM7MJ94_9BURK</name>
<keyword evidence="1 4" id="KW-0813">Transport</keyword>
<comment type="subcellular location">
    <subcellularLocation>
        <location evidence="4">Periplasm</location>
    </subcellularLocation>
</comment>
<dbReference type="Gene3D" id="2.60.450.10">
    <property type="entry name" value="Lipopolysaccharide (LPS) transport protein A like domain"/>
    <property type="match status" value="1"/>
</dbReference>
<evidence type="ECO:0000256" key="4">
    <source>
        <dbReference type="HAMAP-Rule" id="MF_01914"/>
    </source>
</evidence>
<dbReference type="Pfam" id="PF03968">
    <property type="entry name" value="LptD_N"/>
    <property type="match status" value="1"/>
</dbReference>
<evidence type="ECO:0000256" key="1">
    <source>
        <dbReference type="ARBA" id="ARBA00022448"/>
    </source>
</evidence>
<feature type="signal peptide" evidence="4">
    <location>
        <begin position="1"/>
        <end position="28"/>
    </location>
</feature>
<dbReference type="PANTHER" id="PTHR36504">
    <property type="entry name" value="LIPOPOLYSACCHARIDE EXPORT SYSTEM PROTEIN LPTA"/>
    <property type="match status" value="1"/>
</dbReference>
<dbReference type="HAMAP" id="MF_01914">
    <property type="entry name" value="LPS_assembly_LptA"/>
    <property type="match status" value="1"/>
</dbReference>
<evidence type="ECO:0000313" key="8">
    <source>
        <dbReference type="Proteomes" id="UP000824366"/>
    </source>
</evidence>
<accession>A0ABM7MJ94</accession>
<reference evidence="7 8" key="1">
    <citation type="journal article" date="2021" name="Microbiol. Spectr.">
        <title>A Single Bacterium Capable of Oxidation and Reduction of Iron at Circumneutral pH.</title>
        <authorList>
            <person name="Kato S."/>
            <person name="Ohkuma M."/>
        </authorList>
    </citation>
    <scope>NUCLEOTIDE SEQUENCE [LARGE SCALE GENOMIC DNA]</scope>
    <source>
        <strain evidence="7 8">MIZ03</strain>
    </source>
</reference>
<evidence type="ECO:0000256" key="3">
    <source>
        <dbReference type="ARBA" id="ARBA00022764"/>
    </source>
</evidence>
<protein>
    <recommendedName>
        <fullName evidence="4">Lipopolysaccharide export system protein LptA</fullName>
    </recommendedName>
</protein>
<dbReference type="NCBIfam" id="TIGR03002">
    <property type="entry name" value="outer_YhbN_LptA"/>
    <property type="match status" value="1"/>
</dbReference>
<evidence type="ECO:0000313" key="7">
    <source>
        <dbReference type="EMBL" id="BCO26322.1"/>
    </source>
</evidence>
<keyword evidence="8" id="KW-1185">Reference proteome</keyword>
<feature type="chain" id="PRO_5044917903" description="Lipopolysaccharide export system protein LptA" evidence="4">
    <location>
        <begin position="29"/>
        <end position="219"/>
    </location>
</feature>